<gene>
    <name evidence="1" type="ORF">LZZ85_00815</name>
</gene>
<evidence type="ECO:0000313" key="1">
    <source>
        <dbReference type="EMBL" id="MCG2612792.1"/>
    </source>
</evidence>
<name>A0ABS9KKD9_9BACT</name>
<reference evidence="1" key="1">
    <citation type="submission" date="2022-01" db="EMBL/GenBank/DDBJ databases">
        <authorList>
            <person name="Jo J.-H."/>
            <person name="Im W.-T."/>
        </authorList>
    </citation>
    <scope>NUCLEOTIDE SEQUENCE</scope>
    <source>
        <strain evidence="1">NA20</strain>
    </source>
</reference>
<dbReference type="RefSeq" id="WP_237868021.1">
    <property type="nucleotide sequence ID" value="NZ_JAKLTR010000001.1"/>
</dbReference>
<comment type="caution">
    <text evidence="1">The sequence shown here is derived from an EMBL/GenBank/DDBJ whole genome shotgun (WGS) entry which is preliminary data.</text>
</comment>
<dbReference type="Proteomes" id="UP001165367">
    <property type="component" value="Unassembled WGS sequence"/>
</dbReference>
<accession>A0ABS9KKD9</accession>
<evidence type="ECO:0000313" key="2">
    <source>
        <dbReference type="Proteomes" id="UP001165367"/>
    </source>
</evidence>
<protein>
    <submittedName>
        <fullName evidence="1">Uncharacterized protein</fullName>
    </submittedName>
</protein>
<organism evidence="1 2">
    <name type="scientific">Terrimonas ginsenosidimutans</name>
    <dbReference type="NCBI Taxonomy" id="2908004"/>
    <lineage>
        <taxon>Bacteria</taxon>
        <taxon>Pseudomonadati</taxon>
        <taxon>Bacteroidota</taxon>
        <taxon>Chitinophagia</taxon>
        <taxon>Chitinophagales</taxon>
        <taxon>Chitinophagaceae</taxon>
        <taxon>Terrimonas</taxon>
    </lineage>
</organism>
<dbReference type="EMBL" id="JAKLTR010000001">
    <property type="protein sequence ID" value="MCG2612792.1"/>
    <property type="molecule type" value="Genomic_DNA"/>
</dbReference>
<sequence length="171" mass="20257">MFDAGYPFTKLNHSRPKPIGEYNVIEHTYAFRGKTGKRYIAIAEEYNYFTYIIKFCLQERKIHEDRFTRLSRLNECSRVLTTIGQIIKELYQKNPYASFGFIGSPLPEEAKENTKRFKLYSKVVRQVVSPVAFEHRESAKHSAYVLINRDNPEENLLKKMEKMFDKIYLLN</sequence>
<keyword evidence="2" id="KW-1185">Reference proteome</keyword>
<proteinExistence type="predicted"/>